<feature type="region of interest" description="Disordered" evidence="1">
    <location>
        <begin position="367"/>
        <end position="484"/>
    </location>
</feature>
<feature type="compositionally biased region" description="Acidic residues" evidence="1">
    <location>
        <begin position="188"/>
        <end position="197"/>
    </location>
</feature>
<feature type="compositionally biased region" description="Polar residues" evidence="1">
    <location>
        <begin position="456"/>
        <end position="479"/>
    </location>
</feature>
<gene>
    <name evidence="3" type="primary">ABSGL_01730.1 scaffold 2091</name>
</gene>
<dbReference type="PANTHER" id="PTHR37402:SF1">
    <property type="entry name" value="GRAM DOMAIN-CONTAINING PROTEIN 4"/>
    <property type="match status" value="1"/>
</dbReference>
<dbReference type="PANTHER" id="PTHR37402">
    <property type="entry name" value="GRAM DOMAIN-CONTAINING PROTEIN 4"/>
    <property type="match status" value="1"/>
</dbReference>
<dbReference type="STRING" id="4829.A0A163IZT9"/>
<feature type="region of interest" description="Disordered" evidence="1">
    <location>
        <begin position="1"/>
        <end position="27"/>
    </location>
</feature>
<proteinExistence type="predicted"/>
<dbReference type="GO" id="GO:0006915">
    <property type="term" value="P:apoptotic process"/>
    <property type="evidence" value="ECO:0007669"/>
    <property type="project" value="InterPro"/>
</dbReference>
<dbReference type="InterPro" id="IPR011993">
    <property type="entry name" value="PH-like_dom_sf"/>
</dbReference>
<dbReference type="OrthoDB" id="1708389at2759"/>
<dbReference type="EMBL" id="LT550921">
    <property type="protein sequence ID" value="SAL96334.1"/>
    <property type="molecule type" value="Genomic_DNA"/>
</dbReference>
<sequence>MPSPPLNTTLPPPLPSRDRGVTSPGYAPPVAPAHPLDVYYSHLQKHVRVVKRKSPHHLPIPALGDYKTADGASTQWAAYLKAWLTYLIESFASDRIDDELEPFAYDIMKSGCDRLYRLGMPLMAPMQQMVGIYEWHNVPLTGGLFSAYLFLWWMDLLAVVGCLGLALFVITVRLESFAELGVEMMEDGTNDNDDIDGQDSSTQQDTTNKKKNWQRRLSKAGDLFSLSYTCDGGPSGKPLAPESKSVKEWRTDITMNYGPTAQLLVLDIVDKLERMKNLVTWKRPAKTRALLVLLVVGAIGLFYIPYGYITKSIFFWLGMEFFVLQYMRTFYPRYRRLFNIIDWVLWGVPNDAQYAMEVIRLNRHHDAMPEESSSKRKQKQSMATTPVDQQRNVSATGASSSSFFSSTSSTSSSPRADTMSLPVQDPAPAAAKSPTPGDRSASLPVLPSTHTDHPPSTDSDTNSVGSDGNKSTATDSNQGDGKKKYGKAISTTATLATMMASTAVGQFKQLIDDKLDKDEAGDKKSIPVSNKDKNCPSYGCMYQGSIPGRLVILDDGFQFKSSRMTGAKVFVDFAWQDLVRVKKTKSMDAFIFHTNGLDIHLSDGQVLSFENVIKRDECFTHLVSSGEHCPNFHALIQWSQPNSNDPLTLQQRNFVNQFTHVHGKLMLSIGCCDYQQGSFYRHIMEFQRPSFKLLLILYPLHCLSFKLPPLSRTSLLHWYPFKCLEHLQFLSHHISTTATSTKLWRQPHSVHYAQTSRLPKGLYLALFYCQSSPPNNQRGLQIFLEKHHEHRLPCVPIRLDTRISSAEWEWLQTLGGCQDNEDRQRHDDAFQTPTHVGDLGPISETYDFLTKEMQQKQQQQQREIQQQLAPFQQALRQGKEQLQAMVGVPLHLKDIFSEDSLCMMYETDAASHSNDDDEDKDSLLHKTLKKKTLSIADMFTFGQQQVQYDWNRPVHVRMLVLVKPLCITPDFPIQPTFDFYPYSVFRTLQKQQQDQLQFASSSSSPPRRQPQHHISMSDLLNTTTLFDATAERSLTKRRSFCTTTLLAPTDEETQQRVRSSMALFYQEKDMKGWTGRLLDFDRQRIPDTRPRIMSTCSLPITFDPQPSSPLQEPPSLSRRVKRWWRRKKA</sequence>
<organism evidence="3">
    <name type="scientific">Absidia glauca</name>
    <name type="common">Pin mould</name>
    <dbReference type="NCBI Taxonomy" id="4829"/>
    <lineage>
        <taxon>Eukaryota</taxon>
        <taxon>Fungi</taxon>
        <taxon>Fungi incertae sedis</taxon>
        <taxon>Mucoromycota</taxon>
        <taxon>Mucoromycotina</taxon>
        <taxon>Mucoromycetes</taxon>
        <taxon>Mucorales</taxon>
        <taxon>Cunninghamellaceae</taxon>
        <taxon>Absidia</taxon>
    </lineage>
</organism>
<reference evidence="3" key="1">
    <citation type="submission" date="2016-04" db="EMBL/GenBank/DDBJ databases">
        <authorList>
            <person name="Evans L.H."/>
            <person name="Alamgir A."/>
            <person name="Owens N."/>
            <person name="Weber N.D."/>
            <person name="Virtaneva K."/>
            <person name="Barbian K."/>
            <person name="Babar A."/>
            <person name="Rosenke K."/>
        </authorList>
    </citation>
    <scope>NUCLEOTIDE SEQUENCE [LARGE SCALE GENOMIC DNA]</scope>
    <source>
        <strain evidence="3">CBS 101.48</strain>
    </source>
</reference>
<feature type="transmembrane region" description="Helical" evidence="2">
    <location>
        <begin position="145"/>
        <end position="170"/>
    </location>
</feature>
<feature type="compositionally biased region" description="Low complexity" evidence="1">
    <location>
        <begin position="399"/>
        <end position="413"/>
    </location>
</feature>
<name>A0A163IZT9_ABSGL</name>
<evidence type="ECO:0000256" key="1">
    <source>
        <dbReference type="SAM" id="MobiDB-lite"/>
    </source>
</evidence>
<dbReference type="Proteomes" id="UP000078561">
    <property type="component" value="Unassembled WGS sequence"/>
</dbReference>
<accession>A0A163IZT9</accession>
<evidence type="ECO:0000313" key="3">
    <source>
        <dbReference type="EMBL" id="SAL96334.1"/>
    </source>
</evidence>
<keyword evidence="4" id="KW-1185">Reference proteome</keyword>
<dbReference type="InParanoid" id="A0A163IZT9"/>
<dbReference type="AlphaFoldDB" id="A0A163IZT9"/>
<feature type="region of interest" description="Disordered" evidence="1">
    <location>
        <begin position="188"/>
        <end position="214"/>
    </location>
</feature>
<protein>
    <submittedName>
        <fullName evidence="3">Uncharacterized protein</fullName>
    </submittedName>
</protein>
<dbReference type="Gene3D" id="2.30.29.30">
    <property type="entry name" value="Pleckstrin-homology domain (PH domain)/Phosphotyrosine-binding domain (PTB)"/>
    <property type="match status" value="1"/>
</dbReference>
<keyword evidence="2" id="KW-0812">Transmembrane</keyword>
<feature type="region of interest" description="Disordered" evidence="1">
    <location>
        <begin position="995"/>
        <end position="1016"/>
    </location>
</feature>
<dbReference type="InterPro" id="IPR037847">
    <property type="entry name" value="GRAMDC4"/>
</dbReference>
<evidence type="ECO:0000256" key="2">
    <source>
        <dbReference type="SAM" id="Phobius"/>
    </source>
</evidence>
<feature type="compositionally biased region" description="Pro residues" evidence="1">
    <location>
        <begin position="1"/>
        <end position="15"/>
    </location>
</feature>
<dbReference type="InterPro" id="IPR021709">
    <property type="entry name" value="DUF3292"/>
</dbReference>
<keyword evidence="2" id="KW-1133">Transmembrane helix</keyword>
<feature type="compositionally biased region" description="Polar residues" evidence="1">
    <location>
        <begin position="382"/>
        <end position="398"/>
    </location>
</feature>
<evidence type="ECO:0000313" key="4">
    <source>
        <dbReference type="Proteomes" id="UP000078561"/>
    </source>
</evidence>
<keyword evidence="2" id="KW-0472">Membrane</keyword>
<dbReference type="Pfam" id="PF11696">
    <property type="entry name" value="DUF3292"/>
    <property type="match status" value="1"/>
</dbReference>
<feature type="compositionally biased region" description="Low complexity" evidence="1">
    <location>
        <begin position="995"/>
        <end position="1006"/>
    </location>
</feature>
<feature type="transmembrane region" description="Helical" evidence="2">
    <location>
        <begin position="289"/>
        <end position="307"/>
    </location>
</feature>